<feature type="region of interest" description="Disordered" evidence="1">
    <location>
        <begin position="51"/>
        <end position="180"/>
    </location>
</feature>
<comment type="caution">
    <text evidence="3">The sequence shown here is derived from an EMBL/GenBank/DDBJ whole genome shotgun (WGS) entry which is preliminary data.</text>
</comment>
<feature type="chain" id="PRO_5041270646" evidence="2">
    <location>
        <begin position="19"/>
        <end position="205"/>
    </location>
</feature>
<dbReference type="AlphaFoldDB" id="A0AA36GPX0"/>
<feature type="compositionally biased region" description="Basic and acidic residues" evidence="1">
    <location>
        <begin position="147"/>
        <end position="180"/>
    </location>
</feature>
<keyword evidence="4" id="KW-1185">Reference proteome</keyword>
<evidence type="ECO:0000256" key="1">
    <source>
        <dbReference type="SAM" id="MobiDB-lite"/>
    </source>
</evidence>
<organism evidence="3 4">
    <name type="scientific">Cylicocyclus nassatus</name>
    <name type="common">Nematode worm</name>
    <dbReference type="NCBI Taxonomy" id="53992"/>
    <lineage>
        <taxon>Eukaryota</taxon>
        <taxon>Metazoa</taxon>
        <taxon>Ecdysozoa</taxon>
        <taxon>Nematoda</taxon>
        <taxon>Chromadorea</taxon>
        <taxon>Rhabditida</taxon>
        <taxon>Rhabditina</taxon>
        <taxon>Rhabditomorpha</taxon>
        <taxon>Strongyloidea</taxon>
        <taxon>Strongylidae</taxon>
        <taxon>Cylicocyclus</taxon>
    </lineage>
</organism>
<protein>
    <submittedName>
        <fullName evidence="3">Uncharacterized protein</fullName>
    </submittedName>
</protein>
<evidence type="ECO:0000313" key="4">
    <source>
        <dbReference type="Proteomes" id="UP001176961"/>
    </source>
</evidence>
<dbReference type="Proteomes" id="UP001176961">
    <property type="component" value="Unassembled WGS sequence"/>
</dbReference>
<feature type="signal peptide" evidence="2">
    <location>
        <begin position="1"/>
        <end position="18"/>
    </location>
</feature>
<reference evidence="3" key="1">
    <citation type="submission" date="2023-07" db="EMBL/GenBank/DDBJ databases">
        <authorList>
            <consortium name="CYATHOMIX"/>
        </authorList>
    </citation>
    <scope>NUCLEOTIDE SEQUENCE</scope>
    <source>
        <strain evidence="3">N/A</strain>
    </source>
</reference>
<accession>A0AA36GPX0</accession>
<keyword evidence="2" id="KW-0732">Signal</keyword>
<proteinExistence type="predicted"/>
<evidence type="ECO:0000256" key="2">
    <source>
        <dbReference type="SAM" id="SignalP"/>
    </source>
</evidence>
<feature type="compositionally biased region" description="Basic and acidic residues" evidence="1">
    <location>
        <begin position="88"/>
        <end position="135"/>
    </location>
</feature>
<dbReference type="EMBL" id="CATQJL010000112">
    <property type="protein sequence ID" value="CAJ0596147.1"/>
    <property type="molecule type" value="Genomic_DNA"/>
</dbReference>
<sequence length="205" mass="22885">MWTSDVNLCTMSACGTLAFACTSLICAQKKKRAAGGMLTPVRGQRVFEESKLERSSLRANSIVKTKMPGTVSDRKQISGTKTKKSKLDKKGEKKKGESELKKEAGEAKKEKQEQQNKQEPEPVEKKTSKDVDKNLYKTAEAQSEVKVVSKERADLRKAQKTQEGKSENDNNSEKVDTRLQTDIEPINKSIVDTVKVDERLNSFGM</sequence>
<gene>
    <name evidence="3" type="ORF">CYNAS_LOCUS8130</name>
</gene>
<name>A0AA36GPX0_CYLNA</name>
<evidence type="ECO:0000313" key="3">
    <source>
        <dbReference type="EMBL" id="CAJ0596147.1"/>
    </source>
</evidence>